<evidence type="ECO:0000313" key="2">
    <source>
        <dbReference type="EMBL" id="GBB83143.1"/>
    </source>
</evidence>
<dbReference type="AlphaFoldDB" id="A0A2Z6Q076"/>
<proteinExistence type="predicted"/>
<dbReference type="Proteomes" id="UP000247702">
    <property type="component" value="Unassembled WGS sequence"/>
</dbReference>
<accession>A0A2Z6Q076</accession>
<keyword evidence="1" id="KW-1133">Transmembrane helix</keyword>
<feature type="transmembrane region" description="Helical" evidence="1">
    <location>
        <begin position="504"/>
        <end position="526"/>
    </location>
</feature>
<evidence type="ECO:0000313" key="3">
    <source>
        <dbReference type="Proteomes" id="UP000247702"/>
    </source>
</evidence>
<sequence>MVELNRDIIYLILKELQNDRKAFCSYLLVSKSWSEIFIPMLWKNPWKYFEKGNEVFISRVIISHLSDDSRDNLIQHLNFSKGSYQKPLFNYISFCKHLNLIVIERIIISITKEKHEIPIVKSVIINLFINESQKFTHLYIPYRFDYQILQIPGAKCCFTELQFLHCNTSINDDVLAELTEICKSIKELELIEERNINYGIVKLIDISKQLFSVKLIRNYSVLNEFNESYDQILKNSLIKHSNNIQCFKLIRYPSTDIFSSFVNLKILELDCRFETWKNLKNLSLPFLEILRGILPSSSNFTNIIESTSGYLTEIKIDNAIETIVDCNKRLIQAIYQNCPNLRYLKLLVMNNNILEFEKLLINCQYLSGLFLCFNHNELKNIDFNNLFKIFVESSPVSLFKFKFHLNLSLKTESLKLFFDNWKAIAPNKPLSVKSISNVESVIVFSLINDILSLLICGYYLLRIEHMWNNVPKIVDYIVCGIELILWIIYVVLQSKTITPETPSILITFIYGILNVISYFTLAILFFQFKRRLHKFGEGKLTPLSKKNNNTEVQANDVAVEVREHD</sequence>
<name>A0A2Z6Q076_9GLOM</name>
<keyword evidence="3" id="KW-1185">Reference proteome</keyword>
<keyword evidence="1" id="KW-0472">Membrane</keyword>
<keyword evidence="1" id="KW-0812">Transmembrane</keyword>
<reference evidence="2 3" key="1">
    <citation type="submission" date="2017-11" db="EMBL/GenBank/DDBJ databases">
        <title>The genome of Rhizophagus clarus HR1 reveals common genetic basis of auxotrophy among arbuscular mycorrhizal fungi.</title>
        <authorList>
            <person name="Kobayashi Y."/>
        </authorList>
    </citation>
    <scope>NUCLEOTIDE SEQUENCE [LARGE SCALE GENOMIC DNA]</scope>
    <source>
        <strain evidence="2 3">HR1</strain>
    </source>
</reference>
<organism evidence="2 3">
    <name type="scientific">Rhizophagus clarus</name>
    <dbReference type="NCBI Taxonomy" id="94130"/>
    <lineage>
        <taxon>Eukaryota</taxon>
        <taxon>Fungi</taxon>
        <taxon>Fungi incertae sedis</taxon>
        <taxon>Mucoromycota</taxon>
        <taxon>Glomeromycotina</taxon>
        <taxon>Glomeromycetes</taxon>
        <taxon>Glomerales</taxon>
        <taxon>Glomeraceae</taxon>
        <taxon>Rhizophagus</taxon>
    </lineage>
</organism>
<dbReference type="Gene3D" id="3.80.10.10">
    <property type="entry name" value="Ribonuclease Inhibitor"/>
    <property type="match status" value="1"/>
</dbReference>
<feature type="transmembrane region" description="Helical" evidence="1">
    <location>
        <begin position="473"/>
        <end position="492"/>
    </location>
</feature>
<dbReference type="InterPro" id="IPR032675">
    <property type="entry name" value="LRR_dom_sf"/>
</dbReference>
<gene>
    <name evidence="2" type="ORF">RclHR1_00010025</name>
</gene>
<protein>
    <recommendedName>
        <fullName evidence="4">F-box domain-containing protein</fullName>
    </recommendedName>
</protein>
<evidence type="ECO:0000256" key="1">
    <source>
        <dbReference type="SAM" id="Phobius"/>
    </source>
</evidence>
<feature type="transmembrane region" description="Helical" evidence="1">
    <location>
        <begin position="441"/>
        <end position="461"/>
    </location>
</feature>
<evidence type="ECO:0008006" key="4">
    <source>
        <dbReference type="Google" id="ProtNLM"/>
    </source>
</evidence>
<comment type="caution">
    <text evidence="2">The sequence shown here is derived from an EMBL/GenBank/DDBJ whole genome shotgun (WGS) entry which is preliminary data.</text>
</comment>
<dbReference type="EMBL" id="BEXD01000001">
    <property type="protein sequence ID" value="GBB83143.1"/>
    <property type="molecule type" value="Genomic_DNA"/>
</dbReference>